<dbReference type="InterPro" id="IPR045534">
    <property type="entry name" value="DUF6428"/>
</dbReference>
<comment type="caution">
    <text evidence="1">The sequence shown here is derived from an EMBL/GenBank/DDBJ whole genome shotgun (WGS) entry which is preliminary data.</text>
</comment>
<reference evidence="2" key="1">
    <citation type="journal article" date="2019" name="Int. J. Syst. Evol. Microbiol.">
        <title>The Global Catalogue of Microorganisms (GCM) 10K type strain sequencing project: providing services to taxonomists for standard genome sequencing and annotation.</title>
        <authorList>
            <consortium name="The Broad Institute Genomics Platform"/>
            <consortium name="The Broad Institute Genome Sequencing Center for Infectious Disease"/>
            <person name="Wu L."/>
            <person name="Ma J."/>
        </authorList>
    </citation>
    <scope>NUCLEOTIDE SEQUENCE [LARGE SCALE GENOMIC DNA]</scope>
    <source>
        <strain evidence="2">JCM 18053</strain>
    </source>
</reference>
<dbReference type="Pfam" id="PF20001">
    <property type="entry name" value="DUF6428"/>
    <property type="match status" value="1"/>
</dbReference>
<dbReference type="Proteomes" id="UP001499852">
    <property type="component" value="Unassembled WGS sequence"/>
</dbReference>
<protein>
    <submittedName>
        <fullName evidence="1">DUF6428 family protein</fullName>
    </submittedName>
</protein>
<sequence>MNITEFLSHLRSHSDKPLLFILPDGGCIPAHFHITEVGHVKKNFIDCGGTRRSTEACLLQTWVADDVDHRLIAGKLDMIFGKAGDVLPNHELPVEVEYEDFSVSQFPITGAQVVEDSLAFQLGLKHTDCLAKELCLPGVCGPAPKLNLLGCAPGSGCC</sequence>
<evidence type="ECO:0000313" key="2">
    <source>
        <dbReference type="Proteomes" id="UP001499852"/>
    </source>
</evidence>
<organism evidence="1 2">
    <name type="scientific">Prosthecobacter algae</name>
    <dbReference type="NCBI Taxonomy" id="1144682"/>
    <lineage>
        <taxon>Bacteria</taxon>
        <taxon>Pseudomonadati</taxon>
        <taxon>Verrucomicrobiota</taxon>
        <taxon>Verrucomicrobiia</taxon>
        <taxon>Verrucomicrobiales</taxon>
        <taxon>Verrucomicrobiaceae</taxon>
        <taxon>Prosthecobacter</taxon>
    </lineage>
</organism>
<dbReference type="RefSeq" id="WP_345735040.1">
    <property type="nucleotide sequence ID" value="NZ_BAABIA010000002.1"/>
</dbReference>
<accession>A0ABP9NVX8</accession>
<proteinExistence type="predicted"/>
<evidence type="ECO:0000313" key="1">
    <source>
        <dbReference type="EMBL" id="GAA5135029.1"/>
    </source>
</evidence>
<gene>
    <name evidence="1" type="ORF">GCM10023213_07610</name>
</gene>
<keyword evidence="2" id="KW-1185">Reference proteome</keyword>
<dbReference type="EMBL" id="BAABIA010000002">
    <property type="protein sequence ID" value="GAA5135029.1"/>
    <property type="molecule type" value="Genomic_DNA"/>
</dbReference>
<name>A0ABP9NVX8_9BACT</name>